<dbReference type="PROSITE" id="PS50850">
    <property type="entry name" value="MFS"/>
    <property type="match status" value="1"/>
</dbReference>
<dbReference type="InterPro" id="IPR020846">
    <property type="entry name" value="MFS_dom"/>
</dbReference>
<proteinExistence type="predicted"/>
<feature type="domain" description="Major facilitator superfamily (MFS) profile" evidence="7">
    <location>
        <begin position="9"/>
        <end position="471"/>
    </location>
</feature>
<keyword evidence="3 6" id="KW-1133">Transmembrane helix</keyword>
<feature type="transmembrane region" description="Helical" evidence="6">
    <location>
        <begin position="134"/>
        <end position="155"/>
    </location>
</feature>
<feature type="transmembrane region" description="Helical" evidence="6">
    <location>
        <begin position="345"/>
        <end position="367"/>
    </location>
</feature>
<dbReference type="OrthoDB" id="370281at2759"/>
<reference evidence="8" key="1">
    <citation type="submission" date="2021-10" db="EMBL/GenBank/DDBJ databases">
        <title>Tropical sea cucumber genome reveals ecological adaptation and Cuvierian tubules defense mechanism.</title>
        <authorList>
            <person name="Chen T."/>
        </authorList>
    </citation>
    <scope>NUCLEOTIDE SEQUENCE</scope>
    <source>
        <strain evidence="8">Nanhai2018</strain>
        <tissue evidence="8">Muscle</tissue>
    </source>
</reference>
<evidence type="ECO:0000259" key="7">
    <source>
        <dbReference type="PROSITE" id="PS50850"/>
    </source>
</evidence>
<comment type="subcellular location">
    <subcellularLocation>
        <location evidence="1">Membrane</location>
        <topology evidence="1">Multi-pass membrane protein</topology>
    </subcellularLocation>
</comment>
<dbReference type="GO" id="GO:0022857">
    <property type="term" value="F:transmembrane transporter activity"/>
    <property type="evidence" value="ECO:0007669"/>
    <property type="project" value="InterPro"/>
</dbReference>
<sequence length="503" mass="54882">MADFKKKGTLVTSFIFFLLGGIEYAVILPTLNEYVHTFTDSSFYLGLVLSAFSLSGLLVAPIFGVLHDKLHKTKLMLLVANCFEIVGNLLYFFGFSEYMLVLSRFIAGIGAGVGASMLAQIARTTTEKERSSAFALFMAARQFGLIFGPGLNIFLEDIDITIGQFKCDKLTSPGLFMAFVWSVFQVMVVFLYYDLPFLSDLPSTDEVASSGPSSSAIPNGEVSAPLPSKEMADVLTDGDTEQTDLPSTYGSVNHPPATHIRPSKLSKKQKVMALLNEEIVVMLASTFIFFFNQTALEACLTPLTKLLLNLNAFGNSLLYCLAGVEIVIGFVSIKLLSKRVQDRVVLTIGMLVEIGSLTVLCVFLPIAGEDQTQYKTSNFISLVSIFVVQVAGLPFILVANVSLLSKLVPEEIQGFSQGVRRSIMGMGTIMGPLWATGATTTPIAFSTVMVVLFTIVQIMIFMSWKKLAEPKREESLRPRLTSGTTVDVSDEKSPLLDNENPSM</sequence>
<feature type="transmembrane region" description="Helical" evidence="6">
    <location>
        <begin position="175"/>
        <end position="193"/>
    </location>
</feature>
<feature type="transmembrane region" description="Helical" evidence="6">
    <location>
        <begin position="443"/>
        <end position="464"/>
    </location>
</feature>
<feature type="transmembrane region" description="Helical" evidence="6">
    <location>
        <begin position="75"/>
        <end position="95"/>
    </location>
</feature>
<feature type="transmembrane region" description="Helical" evidence="6">
    <location>
        <begin position="41"/>
        <end position="63"/>
    </location>
</feature>
<dbReference type="InterPro" id="IPR051068">
    <property type="entry name" value="MFS_Domain-Containing_Protein"/>
</dbReference>
<feature type="transmembrane region" description="Helical" evidence="6">
    <location>
        <begin position="379"/>
        <end position="398"/>
    </location>
</feature>
<feature type="region of interest" description="Disordered" evidence="5">
    <location>
        <begin position="471"/>
        <end position="503"/>
    </location>
</feature>
<name>A0A9Q1BJ74_HOLLE</name>
<dbReference type="PANTHER" id="PTHR23510:SF16">
    <property type="entry name" value="MAJOR FACILITATOR SUPERFAMILY (MFS) PROFILE DOMAIN-CONTAINING PROTEIN"/>
    <property type="match status" value="1"/>
</dbReference>
<protein>
    <submittedName>
        <fullName evidence="8">Major facilitator superfamily domain-containing protein 8</fullName>
    </submittedName>
</protein>
<feature type="transmembrane region" description="Helical" evidence="6">
    <location>
        <begin position="312"/>
        <end position="333"/>
    </location>
</feature>
<evidence type="ECO:0000313" key="8">
    <source>
        <dbReference type="EMBL" id="KAJ8027622.1"/>
    </source>
</evidence>
<evidence type="ECO:0000256" key="2">
    <source>
        <dbReference type="ARBA" id="ARBA00022692"/>
    </source>
</evidence>
<dbReference type="GO" id="GO:0016020">
    <property type="term" value="C:membrane"/>
    <property type="evidence" value="ECO:0007669"/>
    <property type="project" value="UniProtKB-SubCell"/>
</dbReference>
<dbReference type="Pfam" id="PF07690">
    <property type="entry name" value="MFS_1"/>
    <property type="match status" value="1"/>
</dbReference>
<dbReference type="AlphaFoldDB" id="A0A9Q1BJ74"/>
<accession>A0A9Q1BJ74</accession>
<dbReference type="Gene3D" id="1.20.1250.20">
    <property type="entry name" value="MFS general substrate transporter like domains"/>
    <property type="match status" value="1"/>
</dbReference>
<dbReference type="InterPro" id="IPR011701">
    <property type="entry name" value="MFS"/>
</dbReference>
<evidence type="ECO:0000256" key="3">
    <source>
        <dbReference type="ARBA" id="ARBA00022989"/>
    </source>
</evidence>
<evidence type="ECO:0000256" key="6">
    <source>
        <dbReference type="SAM" id="Phobius"/>
    </source>
</evidence>
<dbReference type="Proteomes" id="UP001152320">
    <property type="component" value="Chromosome 16"/>
</dbReference>
<comment type="caution">
    <text evidence="8">The sequence shown here is derived from an EMBL/GenBank/DDBJ whole genome shotgun (WGS) entry which is preliminary data.</text>
</comment>
<evidence type="ECO:0000256" key="5">
    <source>
        <dbReference type="SAM" id="MobiDB-lite"/>
    </source>
</evidence>
<keyword evidence="4 6" id="KW-0472">Membrane</keyword>
<feature type="transmembrane region" description="Helical" evidence="6">
    <location>
        <begin position="271"/>
        <end position="292"/>
    </location>
</feature>
<keyword evidence="2 6" id="KW-0812">Transmembrane</keyword>
<evidence type="ECO:0000313" key="9">
    <source>
        <dbReference type="Proteomes" id="UP001152320"/>
    </source>
</evidence>
<dbReference type="SUPFAM" id="SSF103473">
    <property type="entry name" value="MFS general substrate transporter"/>
    <property type="match status" value="1"/>
</dbReference>
<feature type="transmembrane region" description="Helical" evidence="6">
    <location>
        <begin position="101"/>
        <end position="122"/>
    </location>
</feature>
<evidence type="ECO:0000256" key="1">
    <source>
        <dbReference type="ARBA" id="ARBA00004141"/>
    </source>
</evidence>
<keyword evidence="9" id="KW-1185">Reference proteome</keyword>
<organism evidence="8 9">
    <name type="scientific">Holothuria leucospilota</name>
    <name type="common">Black long sea cucumber</name>
    <name type="synonym">Mertensiothuria leucospilota</name>
    <dbReference type="NCBI Taxonomy" id="206669"/>
    <lineage>
        <taxon>Eukaryota</taxon>
        <taxon>Metazoa</taxon>
        <taxon>Echinodermata</taxon>
        <taxon>Eleutherozoa</taxon>
        <taxon>Echinozoa</taxon>
        <taxon>Holothuroidea</taxon>
        <taxon>Aspidochirotacea</taxon>
        <taxon>Aspidochirotida</taxon>
        <taxon>Holothuriidae</taxon>
        <taxon>Holothuria</taxon>
    </lineage>
</organism>
<gene>
    <name evidence="8" type="ORF">HOLleu_32820</name>
</gene>
<dbReference type="EMBL" id="JAIZAY010000016">
    <property type="protein sequence ID" value="KAJ8027622.1"/>
    <property type="molecule type" value="Genomic_DNA"/>
</dbReference>
<dbReference type="PANTHER" id="PTHR23510">
    <property type="entry name" value="INNER MEMBRANE TRANSPORT PROTEIN YAJR"/>
    <property type="match status" value="1"/>
</dbReference>
<evidence type="ECO:0000256" key="4">
    <source>
        <dbReference type="ARBA" id="ARBA00023136"/>
    </source>
</evidence>
<dbReference type="InterPro" id="IPR036259">
    <property type="entry name" value="MFS_trans_sf"/>
</dbReference>